<feature type="non-terminal residue" evidence="2">
    <location>
        <position position="1"/>
    </location>
</feature>
<accession>A0A9X8DTK6</accession>
<feature type="region of interest" description="Disordered" evidence="1">
    <location>
        <begin position="77"/>
        <end position="96"/>
    </location>
</feature>
<dbReference type="Proteomes" id="UP000275652">
    <property type="component" value="Unassembled WGS sequence"/>
</dbReference>
<evidence type="ECO:0000313" key="3">
    <source>
        <dbReference type="Proteomes" id="UP000275652"/>
    </source>
</evidence>
<organism evidence="2 3">
    <name type="scientific">Aphanomyces astaci</name>
    <name type="common">Crayfish plague agent</name>
    <dbReference type="NCBI Taxonomy" id="112090"/>
    <lineage>
        <taxon>Eukaryota</taxon>
        <taxon>Sar</taxon>
        <taxon>Stramenopiles</taxon>
        <taxon>Oomycota</taxon>
        <taxon>Saprolegniomycetes</taxon>
        <taxon>Saprolegniales</taxon>
        <taxon>Verrucalvaceae</taxon>
        <taxon>Aphanomyces</taxon>
    </lineage>
</organism>
<sequence>NTTQMDMLVLVSSGNGQMSLLDIVCSWVCYKYWHLGKPVTYSASAPQANAHAGQHHKHFVPSRSIAAALSRTLHMESSTSRRTRCPSSQARCGSAGPHTTTTRWTCCHKWPLLRPWARSSRHRSLMKHGRRSQLGDPEDVNKHGVRATSDIADVVILSKGEILAWDGFAQQHLDKNIHGIAEEVAVGDLDGTLPPAINKTTAAFSANKAGTGLVKSKHCLLRTKDKNVMGGNPPKRSNMQSKLDPNSDFR</sequence>
<name>A0A9X8DTK6_APHAT</name>
<gene>
    <name evidence="2" type="ORF">DYB28_009781</name>
</gene>
<dbReference type="AlphaFoldDB" id="A0A9X8DTK6"/>
<evidence type="ECO:0000256" key="1">
    <source>
        <dbReference type="SAM" id="MobiDB-lite"/>
    </source>
</evidence>
<feature type="region of interest" description="Disordered" evidence="1">
    <location>
        <begin position="225"/>
        <end position="250"/>
    </location>
</feature>
<reference evidence="2 3" key="1">
    <citation type="journal article" date="2018" name="J. Invertebr. Pathol.">
        <title>New genotyping method for the causative agent of crayfish plague (Aphanomyces astaci) based on whole genome data.</title>
        <authorList>
            <person name="Minardi D."/>
            <person name="Studholme D.J."/>
            <person name="van der Giezen M."/>
            <person name="Pretto T."/>
            <person name="Oidtmann B."/>
        </authorList>
    </citation>
    <scope>NUCLEOTIDE SEQUENCE [LARGE SCALE GENOMIC DNA]</scope>
    <source>
        <strain evidence="2 3">KB13</strain>
    </source>
</reference>
<comment type="caution">
    <text evidence="2">The sequence shown here is derived from an EMBL/GenBank/DDBJ whole genome shotgun (WGS) entry which is preliminary data.</text>
</comment>
<feature type="compositionally biased region" description="Polar residues" evidence="1">
    <location>
        <begin position="85"/>
        <end position="96"/>
    </location>
</feature>
<protein>
    <submittedName>
        <fullName evidence="2">Uncharacterized protein</fullName>
    </submittedName>
</protein>
<proteinExistence type="predicted"/>
<evidence type="ECO:0000313" key="2">
    <source>
        <dbReference type="EMBL" id="RLO03382.1"/>
    </source>
</evidence>
<feature type="compositionally biased region" description="Polar residues" evidence="1">
    <location>
        <begin position="235"/>
        <end position="244"/>
    </location>
</feature>
<dbReference type="EMBL" id="QUTI01031112">
    <property type="protein sequence ID" value="RLO03382.1"/>
    <property type="molecule type" value="Genomic_DNA"/>
</dbReference>